<gene>
    <name evidence="1" type="ORF">NUW54_g3790</name>
</gene>
<comment type="caution">
    <text evidence="1">The sequence shown here is derived from an EMBL/GenBank/DDBJ whole genome shotgun (WGS) entry which is preliminary data.</text>
</comment>
<evidence type="ECO:0000313" key="1">
    <source>
        <dbReference type="EMBL" id="KAJ3006821.1"/>
    </source>
</evidence>
<dbReference type="Proteomes" id="UP001144978">
    <property type="component" value="Unassembled WGS sequence"/>
</dbReference>
<organism evidence="1 2">
    <name type="scientific">Trametes sanguinea</name>
    <dbReference type="NCBI Taxonomy" id="158606"/>
    <lineage>
        <taxon>Eukaryota</taxon>
        <taxon>Fungi</taxon>
        <taxon>Dikarya</taxon>
        <taxon>Basidiomycota</taxon>
        <taxon>Agaricomycotina</taxon>
        <taxon>Agaricomycetes</taxon>
        <taxon>Polyporales</taxon>
        <taxon>Polyporaceae</taxon>
        <taxon>Trametes</taxon>
    </lineage>
</organism>
<name>A0ACC1Q1M9_9APHY</name>
<protein>
    <submittedName>
        <fullName evidence="1">Uncharacterized protein</fullName>
    </submittedName>
</protein>
<sequence>MSHKSSLSYGIEPLTSKNFHKWCVQMADIFSELLWEFVPGANKILTDTTDTAQAQEGCQGAPVTQLRVAKDLLVYTLKSVVELVAERPCCPSGLEFHPEVHKLVLHSSGHIVRSEDGVEFSPKEGHKQRRVARSSFKEIGLKPLQCLPFRKEIA</sequence>
<accession>A0ACC1Q1M9</accession>
<keyword evidence="2" id="KW-1185">Reference proteome</keyword>
<proteinExistence type="predicted"/>
<dbReference type="EMBL" id="JANSHE010000815">
    <property type="protein sequence ID" value="KAJ3006821.1"/>
    <property type="molecule type" value="Genomic_DNA"/>
</dbReference>
<evidence type="ECO:0000313" key="2">
    <source>
        <dbReference type="Proteomes" id="UP001144978"/>
    </source>
</evidence>
<reference evidence="1" key="1">
    <citation type="submission" date="2022-08" db="EMBL/GenBank/DDBJ databases">
        <title>Genome Sequence of Pycnoporus sanguineus.</title>
        <authorList>
            <person name="Buettner E."/>
        </authorList>
    </citation>
    <scope>NUCLEOTIDE SEQUENCE</scope>
    <source>
        <strain evidence="1">CG-C14</strain>
    </source>
</reference>